<keyword evidence="3" id="KW-1185">Reference proteome</keyword>
<dbReference type="Proteomes" id="UP000605970">
    <property type="component" value="Unassembled WGS sequence"/>
</dbReference>
<comment type="caution">
    <text evidence="2">The sequence shown here is derived from an EMBL/GenBank/DDBJ whole genome shotgun (WGS) entry which is preliminary data.</text>
</comment>
<name>A0A8S9ZPE7_9BILA</name>
<evidence type="ECO:0000256" key="1">
    <source>
        <dbReference type="SAM" id="SignalP"/>
    </source>
</evidence>
<reference evidence="2" key="1">
    <citation type="journal article" date="2020" name="Ecol. Evol.">
        <title>Genome structure and content of the rice root-knot nematode (Meloidogyne graminicola).</title>
        <authorList>
            <person name="Phan N.T."/>
            <person name="Danchin E.G.J."/>
            <person name="Klopp C."/>
            <person name="Perfus-Barbeoch L."/>
            <person name="Kozlowski D.K."/>
            <person name="Koutsovoulos G.D."/>
            <person name="Lopez-Roques C."/>
            <person name="Bouchez O."/>
            <person name="Zahm M."/>
            <person name="Besnard G."/>
            <person name="Bellafiore S."/>
        </authorList>
    </citation>
    <scope>NUCLEOTIDE SEQUENCE</scope>
    <source>
        <strain evidence="2">VN-18</strain>
    </source>
</reference>
<evidence type="ECO:0000313" key="2">
    <source>
        <dbReference type="EMBL" id="KAF7634956.1"/>
    </source>
</evidence>
<protein>
    <submittedName>
        <fullName evidence="2">Uncharacterized protein</fullName>
    </submittedName>
</protein>
<feature type="chain" id="PRO_5035738076" evidence="1">
    <location>
        <begin position="20"/>
        <end position="339"/>
    </location>
</feature>
<evidence type="ECO:0000313" key="3">
    <source>
        <dbReference type="Proteomes" id="UP000605970"/>
    </source>
</evidence>
<keyword evidence="1" id="KW-0732">Signal</keyword>
<sequence length="339" mass="40316">MFKLTIILFLLIFISPLYAPRNRINNSLKKLIKLKNNKLTKNSEIISQVDNEEENELENTQHETNEISSDFSSLSIASSSNSLTSFPIFGQQINTSLNYHQINNNLLNNYYPQNRGNRNFSTNTFQEGNQEFFKNKKKYLLKPLIETQSKYLSDASIKALSIFNQLNECYKFNENEQFMLSQLNYNKKKLKNYERENYNKVIFTCSHLFWSQQEQLIKLLNIPVKKVKTNEYDLETNKRNEKEFIETINEVVPQLLAQEWGLTIDTINLLNNKNYFLHEKNFKNFLLDGGADRLIFEIKIFRINFIKNIQKQFNNLNNCFIYFSTYWNENDKSKKNRNN</sequence>
<dbReference type="AlphaFoldDB" id="A0A8S9ZPE7"/>
<organism evidence="2 3">
    <name type="scientific">Meloidogyne graminicola</name>
    <dbReference type="NCBI Taxonomy" id="189291"/>
    <lineage>
        <taxon>Eukaryota</taxon>
        <taxon>Metazoa</taxon>
        <taxon>Ecdysozoa</taxon>
        <taxon>Nematoda</taxon>
        <taxon>Chromadorea</taxon>
        <taxon>Rhabditida</taxon>
        <taxon>Tylenchina</taxon>
        <taxon>Tylenchomorpha</taxon>
        <taxon>Tylenchoidea</taxon>
        <taxon>Meloidogynidae</taxon>
        <taxon>Meloidogyninae</taxon>
        <taxon>Meloidogyne</taxon>
    </lineage>
</organism>
<accession>A0A8S9ZPE7</accession>
<dbReference type="EMBL" id="JABEBT010000048">
    <property type="protein sequence ID" value="KAF7634956.1"/>
    <property type="molecule type" value="Genomic_DNA"/>
</dbReference>
<gene>
    <name evidence="2" type="ORF">Mgra_00005555</name>
</gene>
<feature type="signal peptide" evidence="1">
    <location>
        <begin position="1"/>
        <end position="19"/>
    </location>
</feature>
<proteinExistence type="predicted"/>